<protein>
    <submittedName>
        <fullName evidence="1">CAP10 domain-containing protein</fullName>
    </submittedName>
</protein>
<evidence type="ECO:0000313" key="2">
    <source>
        <dbReference type="Proteomes" id="UP000485058"/>
    </source>
</evidence>
<gene>
    <name evidence="1" type="ORF">HaLaN_11444</name>
</gene>
<accession>A0A699Z0D1</accession>
<organism evidence="1 2">
    <name type="scientific">Haematococcus lacustris</name>
    <name type="common">Green alga</name>
    <name type="synonym">Haematococcus pluvialis</name>
    <dbReference type="NCBI Taxonomy" id="44745"/>
    <lineage>
        <taxon>Eukaryota</taxon>
        <taxon>Viridiplantae</taxon>
        <taxon>Chlorophyta</taxon>
        <taxon>core chlorophytes</taxon>
        <taxon>Chlorophyceae</taxon>
        <taxon>CS clade</taxon>
        <taxon>Chlamydomonadales</taxon>
        <taxon>Haematococcaceae</taxon>
        <taxon>Haematococcus</taxon>
    </lineage>
</organism>
<dbReference type="Proteomes" id="UP000485058">
    <property type="component" value="Unassembled WGS sequence"/>
</dbReference>
<proteinExistence type="predicted"/>
<keyword evidence="2" id="KW-1185">Reference proteome</keyword>
<name>A0A699Z0D1_HAELA</name>
<reference evidence="1 2" key="1">
    <citation type="submission" date="2020-02" db="EMBL/GenBank/DDBJ databases">
        <title>Draft genome sequence of Haematococcus lacustris strain NIES-144.</title>
        <authorList>
            <person name="Morimoto D."/>
            <person name="Nakagawa S."/>
            <person name="Yoshida T."/>
            <person name="Sawayama S."/>
        </authorList>
    </citation>
    <scope>NUCLEOTIDE SEQUENCE [LARGE SCALE GENOMIC DNA]</scope>
    <source>
        <strain evidence="1 2">NIES-144</strain>
    </source>
</reference>
<sequence length="119" mass="13016">MSLFIAIAIYKAKKKTGGKAAMGAKGALHACLATRYPAEQRRSVVVWRGASTDPYLPDFTDANWEGVGAWANRLRLHQMMKEAGPHFDVKLSAALNCASREELLLGVRPAPTTYLNRAT</sequence>
<dbReference type="AlphaFoldDB" id="A0A699Z0D1"/>
<dbReference type="EMBL" id="BLLF01000825">
    <property type="protein sequence ID" value="GFH15250.1"/>
    <property type="molecule type" value="Genomic_DNA"/>
</dbReference>
<evidence type="ECO:0000313" key="1">
    <source>
        <dbReference type="EMBL" id="GFH15250.1"/>
    </source>
</evidence>
<comment type="caution">
    <text evidence="1">The sequence shown here is derived from an EMBL/GenBank/DDBJ whole genome shotgun (WGS) entry which is preliminary data.</text>
</comment>